<evidence type="ECO:0000313" key="5">
    <source>
        <dbReference type="Proteomes" id="UP000320055"/>
    </source>
</evidence>
<feature type="region of interest" description="Disordered" evidence="2">
    <location>
        <begin position="108"/>
        <end position="127"/>
    </location>
</feature>
<accession>A0A563VRK1</accession>
<reference evidence="4 5" key="1">
    <citation type="submission" date="2019-01" db="EMBL/GenBank/DDBJ databases">
        <authorList>
            <person name="Brito A."/>
        </authorList>
    </citation>
    <scope>NUCLEOTIDE SEQUENCE [LARGE SCALE GENOMIC DNA]</scope>
    <source>
        <strain evidence="4">1</strain>
    </source>
</reference>
<keyword evidence="1" id="KW-0563">Paired box</keyword>
<sequence>MGCSQIIEVYETEDISIRKLAQRFQVAKSFIQKLLKQYQETKDISPKIQGGSPPTKLQGEQLIALIEIIESNNDATLVELCDLLQEKTGIRVSRSTMGRITLQLNYSVKKNSSRSRKRKRKSSEKAI</sequence>
<evidence type="ECO:0000313" key="4">
    <source>
        <dbReference type="EMBL" id="VEP14005.1"/>
    </source>
</evidence>
<evidence type="ECO:0000256" key="2">
    <source>
        <dbReference type="SAM" id="MobiDB-lite"/>
    </source>
</evidence>
<organism evidence="4 5">
    <name type="scientific">Hyella patelloides LEGE 07179</name>
    <dbReference type="NCBI Taxonomy" id="945734"/>
    <lineage>
        <taxon>Bacteria</taxon>
        <taxon>Bacillati</taxon>
        <taxon>Cyanobacteriota</taxon>
        <taxon>Cyanophyceae</taxon>
        <taxon>Pleurocapsales</taxon>
        <taxon>Hyellaceae</taxon>
        <taxon>Hyella</taxon>
    </lineage>
</organism>
<dbReference type="InterPro" id="IPR036388">
    <property type="entry name" value="WH-like_DNA-bd_sf"/>
</dbReference>
<gene>
    <name evidence="4" type="ORF">H1P_2310003</name>
</gene>
<evidence type="ECO:0000256" key="1">
    <source>
        <dbReference type="ARBA" id="ARBA00022724"/>
    </source>
</evidence>
<dbReference type="InterPro" id="IPR009057">
    <property type="entry name" value="Homeodomain-like_sf"/>
</dbReference>
<dbReference type="EMBL" id="CAACVJ010000148">
    <property type="protein sequence ID" value="VEP14005.1"/>
    <property type="molecule type" value="Genomic_DNA"/>
</dbReference>
<evidence type="ECO:0000259" key="3">
    <source>
        <dbReference type="Pfam" id="PF00292"/>
    </source>
</evidence>
<dbReference type="InterPro" id="IPR001523">
    <property type="entry name" value="Paired_dom"/>
</dbReference>
<dbReference type="Proteomes" id="UP000320055">
    <property type="component" value="Unassembled WGS sequence"/>
</dbReference>
<dbReference type="Gene3D" id="1.10.10.10">
    <property type="entry name" value="Winged helix-like DNA-binding domain superfamily/Winged helix DNA-binding domain"/>
    <property type="match status" value="1"/>
</dbReference>
<dbReference type="Pfam" id="PF00292">
    <property type="entry name" value="PAX"/>
    <property type="match status" value="1"/>
</dbReference>
<proteinExistence type="predicted"/>
<dbReference type="SUPFAM" id="SSF46689">
    <property type="entry name" value="Homeodomain-like"/>
    <property type="match status" value="1"/>
</dbReference>
<name>A0A563VRK1_9CYAN</name>
<feature type="compositionally biased region" description="Basic residues" evidence="2">
    <location>
        <begin position="111"/>
        <end position="127"/>
    </location>
</feature>
<keyword evidence="5" id="KW-1185">Reference proteome</keyword>
<feature type="domain" description="Paired" evidence="3">
    <location>
        <begin position="15"/>
        <end position="72"/>
    </location>
</feature>
<protein>
    <submittedName>
        <fullName evidence="4">Transposase</fullName>
    </submittedName>
</protein>
<dbReference type="AlphaFoldDB" id="A0A563VRK1"/>